<sequence length="799" mass="90856">MDYLRNLFDRENDDILEHAYRDARGDLELAIDLILRSSSEPELQRSKKRQRVSTSPVLEPSEAPQFGRIPAPEQHRRERPEATPPISDPAQSGASNGNDTLIMISDDEDTPMDLGDKLPPDSHLMPPISPVRSTEDECLAKALEVFPDISRDYVLGLYKEAMNTPDLPEQLVLKILDDGAKYPKESQCRKELKRKRQDDVDTTEINYDAVERDKASPSYTMQARILLQDEFASIPVWYINDILRQKQHLFPAYFALELVDRTYATYKPAPYSKLKCLRKPKDRRVMPPQKTMTSQMLQHGDGRNELLAELHAARAKRRLDELKRQAELDAQVAASLNEKEHEDTGMMMEWMTHCNGDECHFFCLDCAKRNADNEVGQSRYKLRCMDGSGCTAEFSRQQIQRFLDDKTLSALERIQQDDEIRMAELDGLTKCPFCDFGAICPPVEVDREFRCRNSDCEKTSCRLCRQETHIPLSCEAFAKENRSTIRHAVEEAMTEALVRSCRRMVAIKWCAPAAVLFNGKSCGNRGVNMLYLTEISYVCSKTITNGYGHFDDSHRGGGKGNCPLFDNTDQRHEDEVKNAEKAALAKIRAENPEITDDDLKIQLSETVQRDEQKRLQAAAVRHPMPGRQAPPPPIQVYQPINFYVPQPNAIGQAAFQYRPPWPQDWLQGAAHLNQIQNQNHNPLFPPQVAAAAPAPAPYEPPAYAHRYIPPAVPDPLHDQHQRRRTVLLGDRVVAVPPPPRTPPPNPARHSGSPHQIDALANALRHREEVGGRVRMRTPDLQLRYAFNQQLDLAQRYHIA</sequence>
<evidence type="ECO:0000313" key="8">
    <source>
        <dbReference type="EMBL" id="KAH0545580.1"/>
    </source>
</evidence>
<accession>A0A9P8L624</accession>
<protein>
    <recommendedName>
        <fullName evidence="10">RING-type domain-containing protein</fullName>
    </recommendedName>
</protein>
<feature type="region of interest" description="Disordered" evidence="7">
    <location>
        <begin position="38"/>
        <end position="109"/>
    </location>
</feature>
<feature type="compositionally biased region" description="Pro residues" evidence="7">
    <location>
        <begin position="735"/>
        <end position="746"/>
    </location>
</feature>
<gene>
    <name evidence="8" type="ORF">FGG08_000411</name>
</gene>
<name>A0A9P8L624_9PEZI</name>
<dbReference type="CDD" id="cd20339">
    <property type="entry name" value="BRcat_RBR_RNF216"/>
    <property type="match status" value="1"/>
</dbReference>
<feature type="compositionally biased region" description="Polar residues" evidence="7">
    <location>
        <begin position="89"/>
        <end position="99"/>
    </location>
</feature>
<keyword evidence="9" id="KW-1185">Reference proteome</keyword>
<organism evidence="8 9">
    <name type="scientific">Glutinoglossum americanum</name>
    <dbReference type="NCBI Taxonomy" id="1670608"/>
    <lineage>
        <taxon>Eukaryota</taxon>
        <taxon>Fungi</taxon>
        <taxon>Dikarya</taxon>
        <taxon>Ascomycota</taxon>
        <taxon>Pezizomycotina</taxon>
        <taxon>Geoglossomycetes</taxon>
        <taxon>Geoglossales</taxon>
        <taxon>Geoglossaceae</taxon>
        <taxon>Glutinoglossum</taxon>
    </lineage>
</organism>
<evidence type="ECO:0000256" key="6">
    <source>
        <dbReference type="SAM" id="Coils"/>
    </source>
</evidence>
<comment type="pathway">
    <text evidence="1">Protein modification; protein ubiquitination.</text>
</comment>
<dbReference type="InterPro" id="IPR047545">
    <property type="entry name" value="BRcat_RBR_RNF216"/>
</dbReference>
<dbReference type="Proteomes" id="UP000698800">
    <property type="component" value="Unassembled WGS sequence"/>
</dbReference>
<comment type="caution">
    <text evidence="8">The sequence shown here is derived from an EMBL/GenBank/DDBJ whole genome shotgun (WGS) entry which is preliminary data.</text>
</comment>
<dbReference type="OrthoDB" id="10009520at2759"/>
<evidence type="ECO:0000313" key="9">
    <source>
        <dbReference type="Proteomes" id="UP000698800"/>
    </source>
</evidence>
<dbReference type="InterPro" id="IPR051628">
    <property type="entry name" value="LUBAC_E3_Ligases"/>
</dbReference>
<dbReference type="PANTHER" id="PTHR22770">
    <property type="entry name" value="UBIQUITIN CONJUGATING ENZYME 7 INTERACTING PROTEIN-RELATED"/>
    <property type="match status" value="1"/>
</dbReference>
<evidence type="ECO:0000256" key="2">
    <source>
        <dbReference type="ARBA" id="ARBA00022723"/>
    </source>
</evidence>
<keyword evidence="6" id="KW-0175">Coiled coil</keyword>
<dbReference type="EMBL" id="JAGHQL010000004">
    <property type="protein sequence ID" value="KAH0545580.1"/>
    <property type="molecule type" value="Genomic_DNA"/>
</dbReference>
<dbReference type="AlphaFoldDB" id="A0A9P8L624"/>
<reference evidence="8" key="1">
    <citation type="submission" date="2021-03" db="EMBL/GenBank/DDBJ databases">
        <title>Comparative genomics and phylogenomic investigation of the class Geoglossomycetes provide insights into ecological specialization and systematics.</title>
        <authorList>
            <person name="Melie T."/>
            <person name="Pirro S."/>
            <person name="Miller A.N."/>
            <person name="Quandt A."/>
        </authorList>
    </citation>
    <scope>NUCLEOTIDE SEQUENCE</scope>
    <source>
        <strain evidence="8">GBOQ0MN5Z8</strain>
    </source>
</reference>
<feature type="region of interest" description="Disordered" evidence="7">
    <location>
        <begin position="733"/>
        <end position="753"/>
    </location>
</feature>
<feature type="coiled-coil region" evidence="6">
    <location>
        <begin position="312"/>
        <end position="339"/>
    </location>
</feature>
<keyword evidence="3" id="KW-0863">Zinc-finger</keyword>
<dbReference type="GO" id="GO:0008270">
    <property type="term" value="F:zinc ion binding"/>
    <property type="evidence" value="ECO:0007669"/>
    <property type="project" value="UniProtKB-KW"/>
</dbReference>
<proteinExistence type="predicted"/>
<evidence type="ECO:0000256" key="4">
    <source>
        <dbReference type="ARBA" id="ARBA00022786"/>
    </source>
</evidence>
<evidence type="ECO:0000256" key="1">
    <source>
        <dbReference type="ARBA" id="ARBA00004906"/>
    </source>
</evidence>
<dbReference type="PANTHER" id="PTHR22770:SF47">
    <property type="entry name" value="E3 UBIQUITIN-PROTEIN LIGASE RNF216"/>
    <property type="match status" value="1"/>
</dbReference>
<evidence type="ECO:0000256" key="5">
    <source>
        <dbReference type="ARBA" id="ARBA00022833"/>
    </source>
</evidence>
<keyword evidence="4" id="KW-0833">Ubl conjugation pathway</keyword>
<evidence type="ECO:0008006" key="10">
    <source>
        <dbReference type="Google" id="ProtNLM"/>
    </source>
</evidence>
<evidence type="ECO:0000256" key="3">
    <source>
        <dbReference type="ARBA" id="ARBA00022771"/>
    </source>
</evidence>
<evidence type="ECO:0000256" key="7">
    <source>
        <dbReference type="SAM" id="MobiDB-lite"/>
    </source>
</evidence>
<keyword evidence="5" id="KW-0862">Zinc</keyword>
<keyword evidence="2" id="KW-0479">Metal-binding</keyword>